<evidence type="ECO:0000256" key="1">
    <source>
        <dbReference type="SAM" id="MobiDB-lite"/>
    </source>
</evidence>
<feature type="compositionally biased region" description="Basic and acidic residues" evidence="1">
    <location>
        <begin position="181"/>
        <end position="196"/>
    </location>
</feature>
<comment type="caution">
    <text evidence="3">The sequence shown here is derived from an EMBL/GenBank/DDBJ whole genome shotgun (WGS) entry which is preliminary data.</text>
</comment>
<dbReference type="AlphaFoldDB" id="A0A445BJA1"/>
<feature type="domain" description="PB1-like" evidence="2">
    <location>
        <begin position="3"/>
        <end position="82"/>
    </location>
</feature>
<keyword evidence="4" id="KW-1185">Reference proteome</keyword>
<gene>
    <name evidence="3" type="ORF">Ahy_A09g043913</name>
</gene>
<reference evidence="3 4" key="1">
    <citation type="submission" date="2019-01" db="EMBL/GenBank/DDBJ databases">
        <title>Sequencing of cultivated peanut Arachis hypogaea provides insights into genome evolution and oil improvement.</title>
        <authorList>
            <person name="Chen X."/>
        </authorList>
    </citation>
    <scope>NUCLEOTIDE SEQUENCE [LARGE SCALE GENOMIC DNA]</scope>
    <source>
        <strain evidence="4">cv. Fuhuasheng</strain>
        <tissue evidence="3">Leaves</tissue>
    </source>
</reference>
<organism evidence="3 4">
    <name type="scientific">Arachis hypogaea</name>
    <name type="common">Peanut</name>
    <dbReference type="NCBI Taxonomy" id="3818"/>
    <lineage>
        <taxon>Eukaryota</taxon>
        <taxon>Viridiplantae</taxon>
        <taxon>Streptophyta</taxon>
        <taxon>Embryophyta</taxon>
        <taxon>Tracheophyta</taxon>
        <taxon>Spermatophyta</taxon>
        <taxon>Magnoliopsida</taxon>
        <taxon>eudicotyledons</taxon>
        <taxon>Gunneridae</taxon>
        <taxon>Pentapetalae</taxon>
        <taxon>rosids</taxon>
        <taxon>fabids</taxon>
        <taxon>Fabales</taxon>
        <taxon>Fabaceae</taxon>
        <taxon>Papilionoideae</taxon>
        <taxon>50 kb inversion clade</taxon>
        <taxon>dalbergioids sensu lato</taxon>
        <taxon>Dalbergieae</taxon>
        <taxon>Pterocarpus clade</taxon>
        <taxon>Arachis</taxon>
    </lineage>
</organism>
<evidence type="ECO:0000313" key="3">
    <source>
        <dbReference type="EMBL" id="RYR38739.1"/>
    </source>
</evidence>
<evidence type="ECO:0000259" key="2">
    <source>
        <dbReference type="Pfam" id="PF26130"/>
    </source>
</evidence>
<feature type="compositionally biased region" description="Basic residues" evidence="1">
    <location>
        <begin position="171"/>
        <end position="180"/>
    </location>
</feature>
<dbReference type="Pfam" id="PF26130">
    <property type="entry name" value="PB1-like"/>
    <property type="match status" value="1"/>
</dbReference>
<protein>
    <recommendedName>
        <fullName evidence="2">PB1-like domain-containing protein</fullName>
    </recommendedName>
</protein>
<name>A0A445BJA1_ARAHY</name>
<evidence type="ECO:0000313" key="4">
    <source>
        <dbReference type="Proteomes" id="UP000289738"/>
    </source>
</evidence>
<dbReference type="EMBL" id="SDMP01000009">
    <property type="protein sequence ID" value="RYR38739.1"/>
    <property type="molecule type" value="Genomic_DNA"/>
</dbReference>
<sequence>MEELSKRVDGKMGYYPDNRSCMGNVEVDKLDVFYLRNYYKELGYDRMKEVWWLVPGKSIEEDLRKLNTDSDLERCVRWVHKTRVFLIYLLNMRFHHLNCYKGRRRYCLRSATGVGCTKGQKKPQGCKMPVMLLSYNEDSPNSDETSEDEYYKPVREDISSDSCVGDSIPSRKVKSRKKIINKSDEQGNGKGKSKDKEKICVDDDALVEDVLDVKVDLGFVGGGRTDNYDAYDPGTDFDLKTFRDDHTCAREDKNRADNRNWVASKLVRKVRKHPNFKHCDANTFFKTKYDFSLNRNSISRALSDARNLVYGDEKAQYAMVKDYGGYTFEN</sequence>
<dbReference type="Proteomes" id="UP000289738">
    <property type="component" value="Chromosome A09"/>
</dbReference>
<accession>A0A445BJA1</accession>
<dbReference type="PANTHER" id="PTHR31973:SF187">
    <property type="entry name" value="MUTATOR TRANSPOSASE MUDRA PROTEIN"/>
    <property type="match status" value="1"/>
</dbReference>
<proteinExistence type="predicted"/>
<feature type="region of interest" description="Disordered" evidence="1">
    <location>
        <begin position="160"/>
        <end position="196"/>
    </location>
</feature>
<dbReference type="InterPro" id="IPR058594">
    <property type="entry name" value="PB1-like_dom_pln"/>
</dbReference>
<dbReference type="PANTHER" id="PTHR31973">
    <property type="entry name" value="POLYPROTEIN, PUTATIVE-RELATED"/>
    <property type="match status" value="1"/>
</dbReference>